<dbReference type="PANTHER" id="PTHR22904">
    <property type="entry name" value="TPR REPEAT CONTAINING PROTEIN"/>
    <property type="match status" value="1"/>
</dbReference>
<evidence type="ECO:0000313" key="5">
    <source>
        <dbReference type="EMBL" id="GLI68280.1"/>
    </source>
</evidence>
<dbReference type="InterPro" id="IPR019734">
    <property type="entry name" value="TPR_rpt"/>
</dbReference>
<dbReference type="PROSITE" id="PS50005">
    <property type="entry name" value="TPR"/>
    <property type="match status" value="2"/>
</dbReference>
<feature type="compositionally biased region" description="Basic and acidic residues" evidence="4">
    <location>
        <begin position="1"/>
        <end position="14"/>
    </location>
</feature>
<feature type="region of interest" description="Disordered" evidence="4">
    <location>
        <begin position="68"/>
        <end position="104"/>
    </location>
</feature>
<comment type="caution">
    <text evidence="5">The sequence shown here is derived from an EMBL/GenBank/DDBJ whole genome shotgun (WGS) entry which is preliminary data.</text>
</comment>
<dbReference type="Proteomes" id="UP001165090">
    <property type="component" value="Unassembled WGS sequence"/>
</dbReference>
<gene>
    <name evidence="5" type="ORF">VaNZ11_012638</name>
</gene>
<dbReference type="Gene3D" id="1.25.40.10">
    <property type="entry name" value="Tetratricopeptide repeat domain"/>
    <property type="match status" value="1"/>
</dbReference>
<evidence type="ECO:0000256" key="4">
    <source>
        <dbReference type="SAM" id="MobiDB-lite"/>
    </source>
</evidence>
<dbReference type="SUPFAM" id="SSF48452">
    <property type="entry name" value="TPR-like"/>
    <property type="match status" value="1"/>
</dbReference>
<keyword evidence="1" id="KW-0677">Repeat</keyword>
<keyword evidence="2 3" id="KW-0802">TPR repeat</keyword>
<feature type="compositionally biased region" description="Gly residues" evidence="4">
    <location>
        <begin position="305"/>
        <end position="314"/>
    </location>
</feature>
<reference evidence="5 6" key="1">
    <citation type="journal article" date="2023" name="IScience">
        <title>Expanded male sex-determining region conserved during the evolution of homothallism in the green alga Volvox.</title>
        <authorList>
            <person name="Yamamoto K."/>
            <person name="Matsuzaki R."/>
            <person name="Mahakham W."/>
            <person name="Heman W."/>
            <person name="Sekimoto H."/>
            <person name="Kawachi M."/>
            <person name="Minakuchi Y."/>
            <person name="Toyoda A."/>
            <person name="Nozaki H."/>
        </authorList>
    </citation>
    <scope>NUCLEOTIDE SEQUENCE [LARGE SCALE GENOMIC DNA]</scope>
    <source>
        <strain evidence="5 6">NIES-4468</strain>
    </source>
</reference>
<evidence type="ECO:0000313" key="6">
    <source>
        <dbReference type="Proteomes" id="UP001165090"/>
    </source>
</evidence>
<accession>A0ABQ5SED1</accession>
<organism evidence="5 6">
    <name type="scientific">Volvox africanus</name>
    <dbReference type="NCBI Taxonomy" id="51714"/>
    <lineage>
        <taxon>Eukaryota</taxon>
        <taxon>Viridiplantae</taxon>
        <taxon>Chlorophyta</taxon>
        <taxon>core chlorophytes</taxon>
        <taxon>Chlorophyceae</taxon>
        <taxon>CS clade</taxon>
        <taxon>Chlamydomonadales</taxon>
        <taxon>Volvocaceae</taxon>
        <taxon>Volvox</taxon>
    </lineage>
</organism>
<proteinExistence type="predicted"/>
<sequence length="338" mass="36376">MGKRRGQGEPREDQYGDFGNSQDKQHFSGFSSGKGLTGGGSAGGSRKGGDVTFQRQMPKFLQKYSHLMGKTAADEEEPVVFGGDGKEGAVGQGPNAEEEAGEEEENIEVEALKRAMADNPELAREFEGTLASKLKQAEATEEKERGNALFGRKMYDEAIKSFTRCIELDPSCEVYYSNRSAALAALERWDEAAVDARRVLAMKPNWAKGWARLGAACMGLKLYGDAREAYEKALRIEPDDQVLRRACEKAETMELQQMREGKHTFKKMRTGGATAAATAAAAAATATVSSGLVQGNLRDPPPPGGGGGGRGAGGDTHRPRSNSNKKILSFGDEEDDEQ</sequence>
<dbReference type="SMART" id="SM00028">
    <property type="entry name" value="TPR"/>
    <property type="match status" value="3"/>
</dbReference>
<feature type="region of interest" description="Disordered" evidence="4">
    <location>
        <begin position="284"/>
        <end position="338"/>
    </location>
</feature>
<dbReference type="EMBL" id="BSDZ01000079">
    <property type="protein sequence ID" value="GLI68280.1"/>
    <property type="molecule type" value="Genomic_DNA"/>
</dbReference>
<keyword evidence="6" id="KW-1185">Reference proteome</keyword>
<name>A0ABQ5SED1_9CHLO</name>
<dbReference type="InterPro" id="IPR011990">
    <property type="entry name" value="TPR-like_helical_dom_sf"/>
</dbReference>
<protein>
    <submittedName>
        <fullName evidence="5">Uncharacterized protein</fullName>
    </submittedName>
</protein>
<feature type="region of interest" description="Disordered" evidence="4">
    <location>
        <begin position="1"/>
        <end position="56"/>
    </location>
</feature>
<feature type="compositionally biased region" description="Gly residues" evidence="4">
    <location>
        <begin position="35"/>
        <end position="46"/>
    </location>
</feature>
<evidence type="ECO:0000256" key="3">
    <source>
        <dbReference type="PROSITE-ProRule" id="PRU00339"/>
    </source>
</evidence>
<feature type="repeat" description="TPR" evidence="3">
    <location>
        <begin position="139"/>
        <end position="172"/>
    </location>
</feature>
<feature type="repeat" description="TPR" evidence="3">
    <location>
        <begin position="207"/>
        <end position="240"/>
    </location>
</feature>
<evidence type="ECO:0000256" key="1">
    <source>
        <dbReference type="ARBA" id="ARBA00022737"/>
    </source>
</evidence>
<dbReference type="PANTHER" id="PTHR22904:SF533">
    <property type="entry name" value="HSP70-HSP90 ORGANIZING PROTEIN 3"/>
    <property type="match status" value="1"/>
</dbReference>
<evidence type="ECO:0000256" key="2">
    <source>
        <dbReference type="ARBA" id="ARBA00022803"/>
    </source>
</evidence>
<dbReference type="Pfam" id="PF00515">
    <property type="entry name" value="TPR_1"/>
    <property type="match status" value="2"/>
</dbReference>